<keyword evidence="3" id="KW-1185">Reference proteome</keyword>
<evidence type="ECO:0000313" key="2">
    <source>
        <dbReference type="EMBL" id="KRL11711.1"/>
    </source>
</evidence>
<name>A0A0R1MUB9_9LACO</name>
<reference evidence="2 3" key="1">
    <citation type="journal article" date="2015" name="Genome Announc.">
        <title>Expanding the biotechnology potential of lactobacilli through comparative genomics of 213 strains and associated genera.</title>
        <authorList>
            <person name="Sun Z."/>
            <person name="Harris H.M."/>
            <person name="McCann A."/>
            <person name="Guo C."/>
            <person name="Argimon S."/>
            <person name="Zhang W."/>
            <person name="Yang X."/>
            <person name="Jeffery I.B."/>
            <person name="Cooney J.C."/>
            <person name="Kagawa T.F."/>
            <person name="Liu W."/>
            <person name="Song Y."/>
            <person name="Salvetti E."/>
            <person name="Wrobel A."/>
            <person name="Rasinkangas P."/>
            <person name="Parkhill J."/>
            <person name="Rea M.C."/>
            <person name="O'Sullivan O."/>
            <person name="Ritari J."/>
            <person name="Douillard F.P."/>
            <person name="Paul Ross R."/>
            <person name="Yang R."/>
            <person name="Briner A.E."/>
            <person name="Felis G.E."/>
            <person name="de Vos W.M."/>
            <person name="Barrangou R."/>
            <person name="Klaenhammer T.R."/>
            <person name="Caufield P.W."/>
            <person name="Cui Y."/>
            <person name="Zhang H."/>
            <person name="O'Toole P.W."/>
        </authorList>
    </citation>
    <scope>NUCLEOTIDE SEQUENCE [LARGE SCALE GENOMIC DNA]</scope>
    <source>
        <strain evidence="2 3">DSM 12744</strain>
    </source>
</reference>
<dbReference type="InterPro" id="IPR036388">
    <property type="entry name" value="WH-like_DNA-bd_sf"/>
</dbReference>
<evidence type="ECO:0000313" key="3">
    <source>
        <dbReference type="Proteomes" id="UP000051330"/>
    </source>
</evidence>
<dbReference type="Proteomes" id="UP000051330">
    <property type="component" value="Unassembled WGS sequence"/>
</dbReference>
<dbReference type="AlphaFoldDB" id="A0A0R1MUB9"/>
<feature type="domain" description="HTH marR-type" evidence="1">
    <location>
        <begin position="3"/>
        <end position="47"/>
    </location>
</feature>
<dbReference type="Gene3D" id="1.10.10.10">
    <property type="entry name" value="Winged helix-like DNA-binding domain superfamily/Winged helix DNA-binding domain"/>
    <property type="match status" value="1"/>
</dbReference>
<dbReference type="Pfam" id="PF01047">
    <property type="entry name" value="MarR"/>
    <property type="match status" value="1"/>
</dbReference>
<dbReference type="SUPFAM" id="SSF46785">
    <property type="entry name" value="Winged helix' DNA-binding domain"/>
    <property type="match status" value="1"/>
</dbReference>
<evidence type="ECO:0000259" key="1">
    <source>
        <dbReference type="Pfam" id="PF01047"/>
    </source>
</evidence>
<dbReference type="EMBL" id="AZEC01000011">
    <property type="protein sequence ID" value="KRL11711.1"/>
    <property type="molecule type" value="Genomic_DNA"/>
</dbReference>
<dbReference type="STRING" id="1423792.FD09_GL000635"/>
<sequence>MDTLTDYPIISLSHLAGILQLNKSTVSTVVDSLIERRLINKQTDPDNLSRYQLMLTATGEQLTTGIYETYLAALTVRLQLTPQTIDEALLLLRTVSQQGKLEAQS</sequence>
<organism evidence="2 3">
    <name type="scientific">Schleiferilactobacillus perolens DSM 12744</name>
    <dbReference type="NCBI Taxonomy" id="1423792"/>
    <lineage>
        <taxon>Bacteria</taxon>
        <taxon>Bacillati</taxon>
        <taxon>Bacillota</taxon>
        <taxon>Bacilli</taxon>
        <taxon>Lactobacillales</taxon>
        <taxon>Lactobacillaceae</taxon>
        <taxon>Schleiferilactobacillus</taxon>
    </lineage>
</organism>
<dbReference type="InterPro" id="IPR036390">
    <property type="entry name" value="WH_DNA-bd_sf"/>
</dbReference>
<comment type="caution">
    <text evidence="2">The sequence shown here is derived from an EMBL/GenBank/DDBJ whole genome shotgun (WGS) entry which is preliminary data.</text>
</comment>
<dbReference type="GO" id="GO:0003700">
    <property type="term" value="F:DNA-binding transcription factor activity"/>
    <property type="evidence" value="ECO:0007669"/>
    <property type="project" value="InterPro"/>
</dbReference>
<dbReference type="PATRIC" id="fig|1423792.3.peg.647"/>
<dbReference type="InterPro" id="IPR000835">
    <property type="entry name" value="HTH_MarR-typ"/>
</dbReference>
<proteinExistence type="predicted"/>
<protein>
    <recommendedName>
        <fullName evidence="1">HTH marR-type domain-containing protein</fullName>
    </recommendedName>
</protein>
<accession>A0A0R1MUB9</accession>
<gene>
    <name evidence="2" type="ORF">FD09_GL000635</name>
</gene>